<reference evidence="4 5" key="1">
    <citation type="submission" date="2023-01" db="EMBL/GenBank/DDBJ databases">
        <title>Analysis of 21 Apiospora genomes using comparative genomics revels a genus with tremendous synthesis potential of carbohydrate active enzymes and secondary metabolites.</title>
        <authorList>
            <person name="Sorensen T."/>
        </authorList>
    </citation>
    <scope>NUCLEOTIDE SEQUENCE [LARGE SCALE GENOMIC DNA]</scope>
    <source>
        <strain evidence="4 5">CBS 20057</strain>
    </source>
</reference>
<gene>
    <name evidence="4" type="ORF">PG991_006806</name>
</gene>
<sequence length="332" mass="35749">MSSLGKPETSELPMRPTRKISAASERSSTTSAEDHNPSIASTVSTALTTDSVEEPAAVAAQNSSAALREQIAKARAAKRAAAKQVSAAALPPTAEAPLVPTDTSFDFGLCDDPFNQNQFENSNRKVMQTRINGARTTGKLNISAMGLKEIPEDVLKMYDLEAIGTQGGSWAESVDLTRFVAADNELEIIDDSIFPDTDPVDFAEDEDSNGHQFGGLESLDLHGNTLISLPVGLRRLQFLTSLNLASNKLANNSLEVISQITGLRDLKLGNNLLYGAMDPCFSKLENLEILDLHGNEITALPEGIENLTRLRILNLNENAIDSLPFKAFAKLP</sequence>
<dbReference type="PANTHER" id="PTHR48051">
    <property type="match status" value="1"/>
</dbReference>
<evidence type="ECO:0000313" key="5">
    <source>
        <dbReference type="Proteomes" id="UP001396898"/>
    </source>
</evidence>
<dbReference type="InterPro" id="IPR003591">
    <property type="entry name" value="Leu-rich_rpt_typical-subtyp"/>
</dbReference>
<dbReference type="InterPro" id="IPR001611">
    <property type="entry name" value="Leu-rich_rpt"/>
</dbReference>
<accession>A0ABR1RZS0</accession>
<organism evidence="4 5">
    <name type="scientific">Apiospora marii</name>
    <dbReference type="NCBI Taxonomy" id="335849"/>
    <lineage>
        <taxon>Eukaryota</taxon>
        <taxon>Fungi</taxon>
        <taxon>Dikarya</taxon>
        <taxon>Ascomycota</taxon>
        <taxon>Pezizomycotina</taxon>
        <taxon>Sordariomycetes</taxon>
        <taxon>Xylariomycetidae</taxon>
        <taxon>Amphisphaeriales</taxon>
        <taxon>Apiosporaceae</taxon>
        <taxon>Apiospora</taxon>
    </lineage>
</organism>
<dbReference type="Gene3D" id="3.80.10.10">
    <property type="entry name" value="Ribonuclease Inhibitor"/>
    <property type="match status" value="1"/>
</dbReference>
<feature type="compositionally biased region" description="Low complexity" evidence="3">
    <location>
        <begin position="21"/>
        <end position="31"/>
    </location>
</feature>
<proteinExistence type="predicted"/>
<dbReference type="InterPro" id="IPR032675">
    <property type="entry name" value="LRR_dom_sf"/>
</dbReference>
<comment type="caution">
    <text evidence="4">The sequence shown here is derived from an EMBL/GenBank/DDBJ whole genome shotgun (WGS) entry which is preliminary data.</text>
</comment>
<dbReference type="Proteomes" id="UP001396898">
    <property type="component" value="Unassembled WGS sequence"/>
</dbReference>
<dbReference type="PROSITE" id="PS51450">
    <property type="entry name" value="LRR"/>
    <property type="match status" value="1"/>
</dbReference>
<feature type="region of interest" description="Disordered" evidence="3">
    <location>
        <begin position="1"/>
        <end position="45"/>
    </location>
</feature>
<keyword evidence="1" id="KW-0433">Leucine-rich repeat</keyword>
<dbReference type="SUPFAM" id="SSF52058">
    <property type="entry name" value="L domain-like"/>
    <property type="match status" value="1"/>
</dbReference>
<dbReference type="SMART" id="SM00369">
    <property type="entry name" value="LRR_TYP"/>
    <property type="match status" value="3"/>
</dbReference>
<protein>
    <submittedName>
        <fullName evidence="4">Leucine-rich repeat-containing protein 40</fullName>
    </submittedName>
</protein>
<dbReference type="InterPro" id="IPR050216">
    <property type="entry name" value="LRR_domain-containing"/>
</dbReference>
<evidence type="ECO:0000256" key="2">
    <source>
        <dbReference type="ARBA" id="ARBA00022737"/>
    </source>
</evidence>
<evidence type="ECO:0000256" key="3">
    <source>
        <dbReference type="SAM" id="MobiDB-lite"/>
    </source>
</evidence>
<dbReference type="EMBL" id="JAQQWI010000009">
    <property type="protein sequence ID" value="KAK8022925.1"/>
    <property type="molecule type" value="Genomic_DNA"/>
</dbReference>
<evidence type="ECO:0000256" key="1">
    <source>
        <dbReference type="ARBA" id="ARBA00022614"/>
    </source>
</evidence>
<dbReference type="PANTHER" id="PTHR48051:SF54">
    <property type="entry name" value="LEUCINE-RICH REPEAT-CONTAINING PROTEIN"/>
    <property type="match status" value="1"/>
</dbReference>
<evidence type="ECO:0000313" key="4">
    <source>
        <dbReference type="EMBL" id="KAK8022925.1"/>
    </source>
</evidence>
<keyword evidence="2" id="KW-0677">Repeat</keyword>
<name>A0ABR1RZS0_9PEZI</name>
<dbReference type="Pfam" id="PF13855">
    <property type="entry name" value="LRR_8"/>
    <property type="match status" value="1"/>
</dbReference>
<keyword evidence="5" id="KW-1185">Reference proteome</keyword>